<feature type="domain" description="GGDEF" evidence="2">
    <location>
        <begin position="471"/>
        <end position="604"/>
    </location>
</feature>
<dbReference type="InterPro" id="IPR052163">
    <property type="entry name" value="DGC-Regulatory_Protein"/>
</dbReference>
<dbReference type="InterPro" id="IPR029787">
    <property type="entry name" value="Nucleotide_cyclase"/>
</dbReference>
<dbReference type="Gene3D" id="3.30.70.270">
    <property type="match status" value="1"/>
</dbReference>
<gene>
    <name evidence="3" type="ORF">SAMN04489711_12413</name>
</gene>
<evidence type="ECO:0000313" key="4">
    <source>
        <dbReference type="Proteomes" id="UP000199119"/>
    </source>
</evidence>
<keyword evidence="4" id="KW-1185">Reference proteome</keyword>
<feature type="transmembrane region" description="Helical" evidence="1">
    <location>
        <begin position="369"/>
        <end position="388"/>
    </location>
</feature>
<dbReference type="CDD" id="cd01949">
    <property type="entry name" value="GGDEF"/>
    <property type="match status" value="1"/>
</dbReference>
<dbReference type="Pfam" id="PF00990">
    <property type="entry name" value="GGDEF"/>
    <property type="match status" value="1"/>
</dbReference>
<feature type="transmembrane region" description="Helical" evidence="1">
    <location>
        <begin position="312"/>
        <end position="329"/>
    </location>
</feature>
<dbReference type="EMBL" id="FONX01000024">
    <property type="protein sequence ID" value="SFF30038.1"/>
    <property type="molecule type" value="Genomic_DNA"/>
</dbReference>
<dbReference type="STRING" id="1177982.SAMN04489711_12413"/>
<dbReference type="PANTHER" id="PTHR46663">
    <property type="entry name" value="DIGUANYLATE CYCLASE DGCT-RELATED"/>
    <property type="match status" value="1"/>
</dbReference>
<evidence type="ECO:0000259" key="2">
    <source>
        <dbReference type="PROSITE" id="PS50887"/>
    </source>
</evidence>
<dbReference type="InterPro" id="IPR011622">
    <property type="entry name" value="7TMR_DISM_rcpt_extracell_dom2"/>
</dbReference>
<keyword evidence="1" id="KW-1133">Transmembrane helix</keyword>
<feature type="transmembrane region" description="Helical" evidence="1">
    <location>
        <begin position="280"/>
        <end position="300"/>
    </location>
</feature>
<feature type="transmembrane region" description="Helical" evidence="1">
    <location>
        <begin position="216"/>
        <end position="237"/>
    </location>
</feature>
<reference evidence="4" key="1">
    <citation type="submission" date="2016-10" db="EMBL/GenBank/DDBJ databases">
        <authorList>
            <person name="Varghese N."/>
            <person name="Submissions S."/>
        </authorList>
    </citation>
    <scope>NUCLEOTIDE SEQUENCE [LARGE SCALE GENOMIC DNA]</scope>
    <source>
        <strain evidence="4">DSM 27981</strain>
    </source>
</reference>
<feature type="transmembrane region" description="Helical" evidence="1">
    <location>
        <begin position="244"/>
        <end position="268"/>
    </location>
</feature>
<dbReference type="InterPro" id="IPR043128">
    <property type="entry name" value="Rev_trsase/Diguanyl_cyclase"/>
</dbReference>
<dbReference type="OrthoDB" id="5289013at2"/>
<accession>A0A1I2HKJ9</accession>
<keyword evidence="1" id="KW-0472">Membrane</keyword>
<evidence type="ECO:0000313" key="3">
    <source>
        <dbReference type="EMBL" id="SFF30038.1"/>
    </source>
</evidence>
<dbReference type="RefSeq" id="WP_092942194.1">
    <property type="nucleotide sequence ID" value="NZ_FONX01000024.1"/>
</dbReference>
<dbReference type="Proteomes" id="UP000199119">
    <property type="component" value="Unassembled WGS sequence"/>
</dbReference>
<proteinExistence type="predicted"/>
<sequence>MPASALLAVSLPSETRPCGTGQPLRRLCLHGLWLWLLLACCWAGLGAPAPARAQPVLWLQAGTPPVKAWPYVQMLSDPSLTLRIGQVLAQPDAFEIPDVKPGSLGVRTDAVWLRVPLQALGTHSVAAALSIDYALLNEVDVYLVHRGEITQHATLGNMQPQNARPLLWRTPAMDVPLEPGERYELYVRLRTGGGMIVPLFIGEKRLLDPRMLGEQMVQGIFAGLTICLLVYSLWQWLSLRQRLFFYYTLLVLGSGGFSVQFFGIGGQFLWGDSLWMEQHIGSLCGFLGAMASFLFMGHVLDASQPTRRFIRIMQGCALLTGVLGLAFALDLMSVRVAMTVLGLLGPMPSVLSVPLALRQARRGDPLGCTLLYAWAAYLVAAVTLGLLVHGKLPANVWTLHAFQAGTVLDMLLFMRMLGLRTAALRLEAQRASRERDAMQSLAHTDPLTGLPNRRGLDKALEAALPRSRPGGLLALYMLDLDDFKPVNDRFGHDVGDHLLVAVTARLREHLRNSDTVARVGGDEFVVMACELPSPDQAHELGCTLLEAFRTPFRVGAYDLRVGLTIGYALAPTDAADAATLIKLADAAMYSGKHGGRFCLRRNTGGLTPSAA</sequence>
<dbReference type="PANTHER" id="PTHR46663:SF2">
    <property type="entry name" value="GGDEF DOMAIN-CONTAINING PROTEIN"/>
    <property type="match status" value="1"/>
</dbReference>
<feature type="transmembrane region" description="Helical" evidence="1">
    <location>
        <begin position="394"/>
        <end position="414"/>
    </location>
</feature>
<protein>
    <submittedName>
        <fullName evidence="3">Diguanylate cyclase (GGDEF) domain-containing protein</fullName>
    </submittedName>
</protein>
<dbReference type="Gene3D" id="2.60.40.2380">
    <property type="match status" value="1"/>
</dbReference>
<name>A0A1I2HKJ9_9BURK</name>
<dbReference type="Pfam" id="PF07696">
    <property type="entry name" value="7TMR-DISMED2"/>
    <property type="match status" value="1"/>
</dbReference>
<feature type="transmembrane region" description="Helical" evidence="1">
    <location>
        <begin position="335"/>
        <end position="357"/>
    </location>
</feature>
<dbReference type="Pfam" id="PF07695">
    <property type="entry name" value="7TMR-DISM_7TM"/>
    <property type="match status" value="1"/>
</dbReference>
<dbReference type="SMART" id="SM00267">
    <property type="entry name" value="GGDEF"/>
    <property type="match status" value="1"/>
</dbReference>
<organism evidence="3 4">
    <name type="scientific">Paracidovorax wautersii</name>
    <dbReference type="NCBI Taxonomy" id="1177982"/>
    <lineage>
        <taxon>Bacteria</taxon>
        <taxon>Pseudomonadati</taxon>
        <taxon>Pseudomonadota</taxon>
        <taxon>Betaproteobacteria</taxon>
        <taxon>Burkholderiales</taxon>
        <taxon>Comamonadaceae</taxon>
        <taxon>Paracidovorax</taxon>
    </lineage>
</organism>
<dbReference type="AlphaFoldDB" id="A0A1I2HKJ9"/>
<keyword evidence="1" id="KW-0812">Transmembrane</keyword>
<evidence type="ECO:0000256" key="1">
    <source>
        <dbReference type="SAM" id="Phobius"/>
    </source>
</evidence>
<dbReference type="SUPFAM" id="SSF55073">
    <property type="entry name" value="Nucleotide cyclase"/>
    <property type="match status" value="1"/>
</dbReference>
<dbReference type="InterPro" id="IPR000160">
    <property type="entry name" value="GGDEF_dom"/>
</dbReference>
<dbReference type="PROSITE" id="PS50887">
    <property type="entry name" value="GGDEF"/>
    <property type="match status" value="1"/>
</dbReference>
<dbReference type="InterPro" id="IPR011623">
    <property type="entry name" value="7TMR_DISM_rcpt_extracell_dom1"/>
</dbReference>
<dbReference type="NCBIfam" id="TIGR00254">
    <property type="entry name" value="GGDEF"/>
    <property type="match status" value="1"/>
</dbReference>